<sequence length="79" mass="9013">MVSILVLMDLAREFSQILAGKDKAISFNPCFNGSCSRICMCTHGVHIRRSFNPCFNGSCSRIGKCYINERTRRKFQSLF</sequence>
<reference evidence="1 2" key="1">
    <citation type="journal article" date="2002" name="J. Mol. Microbiol. Biotechnol.">
        <title>The genome of Methanosarcina mazei: evidence for lateral gene transfer between Bacteria and Archaea.</title>
        <authorList>
            <person name="Deppenmeier U."/>
            <person name="Johann A."/>
            <person name="Hartsch T."/>
            <person name="Merkl R."/>
            <person name="Schmitz R.A."/>
            <person name="Martinez-Arias R."/>
            <person name="Henne A."/>
            <person name="Wiezer A."/>
            <person name="Baumer S."/>
            <person name="Jacobi C."/>
            <person name="Bruggemann H."/>
            <person name="Lienard T."/>
            <person name="Christmann A."/>
            <person name="Bomeke M."/>
            <person name="Steckel S."/>
            <person name="Bhattacharyya A."/>
            <person name="Lykidis A."/>
            <person name="Overbeek R."/>
            <person name="Klenk H.P."/>
            <person name="Gunsalus R.P."/>
            <person name="Fritz H.J."/>
            <person name="Gottschalk G."/>
        </authorList>
    </citation>
    <scope>NUCLEOTIDE SEQUENCE [LARGE SCALE GENOMIC DNA]</scope>
    <source>
        <strain evidence="2">ATCC BAA-159 / DSM 3647 / Goe1 / Go1 / JCM 11833 / OCM 88</strain>
    </source>
</reference>
<dbReference type="EMBL" id="AE008384">
    <property type="protein sequence ID" value="AAM30251.1"/>
    <property type="molecule type" value="Genomic_DNA"/>
</dbReference>
<dbReference type="AlphaFoldDB" id="Q8PZD9"/>
<dbReference type="KEGG" id="mma:MM_0555"/>
<proteinExistence type="predicted"/>
<name>Q8PZD9_METMA</name>
<accession>Q8PZD9</accession>
<dbReference type="HOGENOM" id="CLU_2597767_0_0_2"/>
<organism evidence="1 2">
    <name type="scientific">Methanosarcina mazei (strain ATCC BAA-159 / DSM 3647 / Goe1 / Go1 / JCM 11833 / OCM 88)</name>
    <name type="common">Methanosarcina frisia</name>
    <dbReference type="NCBI Taxonomy" id="192952"/>
    <lineage>
        <taxon>Archaea</taxon>
        <taxon>Methanobacteriati</taxon>
        <taxon>Methanobacteriota</taxon>
        <taxon>Stenosarchaea group</taxon>
        <taxon>Methanomicrobia</taxon>
        <taxon>Methanosarcinales</taxon>
        <taxon>Methanosarcinaceae</taxon>
        <taxon>Methanosarcina</taxon>
    </lineage>
</organism>
<protein>
    <submittedName>
        <fullName evidence="1">Uncharacterized protein</fullName>
    </submittedName>
</protein>
<gene>
    <name evidence="1" type="ordered locus">MM_0555</name>
</gene>
<evidence type="ECO:0000313" key="2">
    <source>
        <dbReference type="Proteomes" id="UP000000595"/>
    </source>
</evidence>
<evidence type="ECO:0000313" key="1">
    <source>
        <dbReference type="EMBL" id="AAM30251.1"/>
    </source>
</evidence>
<dbReference type="Proteomes" id="UP000000595">
    <property type="component" value="Chromosome"/>
</dbReference>